<feature type="compositionally biased region" description="Polar residues" evidence="17">
    <location>
        <begin position="2451"/>
        <end position="2471"/>
    </location>
</feature>
<evidence type="ECO:0000256" key="3">
    <source>
        <dbReference type="ARBA" id="ARBA00022679"/>
    </source>
</evidence>
<evidence type="ECO:0000256" key="12">
    <source>
        <dbReference type="ARBA" id="ARBA00023170"/>
    </source>
</evidence>
<dbReference type="OrthoDB" id="65481at2759"/>
<evidence type="ECO:0000256" key="10">
    <source>
        <dbReference type="ARBA" id="ARBA00023136"/>
    </source>
</evidence>
<sequence>MPQPTLVRSTKGSTSVVLQWPASLEGNVTYLIHKKTWETSSNWQPHRNATFCENRRIKIEGLHPYVTYQFKVLAVVSPLQRHVFESPETVNITTNPSGVPASAPTITRLSAPSPTVISISWEPPVFPNGKLVGYKINLDPVGHPEVPKTMLEVPENLTSWTFSQCQSSQLYRFTLSAWNAFGMGPSDTANITTPNPGNLSASETPYLIFGAENKVILSNILDTTSIPDTIHIASREDVNITGIGIHIRRQLLILSDSEGRVSIVSISGKSVSPNMFPSLLQPTAVSVDWLADRIYIASQRRIYSCPLDRDRCIVVLNNLKGSPTDIKVDPVNGYLYYAIPGKNQGLFRVDLASLPASSTFQPSQIIGYDDLWTFVVDFQNAQLYTPNASSDTVMSSFLDGSDIKNFREKVVKREFQNMRSMMYYDRAFFWTNGTIVWFEEFDPGFTQYRHNMMLFFYKSYCGLNLLHPKAQPTPVPLTSPSKVEVLFTPNRAQITWKPPQKLQYQGEGAWNHWKYDIEVKSGTKEDGNFVPYIQTAETEFLNYTADGLEYDTVYFVRIRAKSDAGTGPWSSYFVGRTMEKESVAVHVLLGVPGMIIEKDLNSLAHSSVVNFSSEARDLSWFGDLILWTTTGGDMFMFNRTNGEKTQLTNIRNAYCVAYDWLGKKIFWSEPKLGVIRRSDTKGLFPEFVYQAEARDISIDSVRGRVYWATTNSIDTAYLNGEDHMEIYSVQFFSGRQVISLVLNFDLNKVMWYVKGYDSQELYFADLIGIGGGSSQPVLVPERPAGSFHSISQLSGLQYYSHRLFWVDGVNSLVVGDLQCNYTSVVAPYNNVTSFSILHPSMQTFPVGKTEESILVIPGAIKSRSIRTVGSWSNFNLTWDAASTVNYGTLFYKLFLQIGRQQIHKTLKDAWYTVQGVSPYTQMVVSLQPYTYWGYAEPVTVSVRSPMSIPTEPQSPRVYVTQPKNANISSHLLAADFRWSSPLVSNGILSRHLVTYWQGNLMHLAETVEVSGSARHFILSPLEASEIYHFQVVACTDAGCSKSSQAVSAVTDAVKPVPMLMIAMPTGVFLSEFDSDLNATLVLPVASPSSLAYLAQDNRTFWIEKQSVLHVHQNSQQKELVEMSGLGSDLSLDWISRVLYVVEKEPNEGNSSIMGYYLDQDRYTTIITRNDSIGSVVSDPYTSTLLWTEIDKDGRGSLLALSLDTGDIYVVHSSYHRGSLPRKRATFASCSCVDLMNVLPAIAMDYTTKGQTEVVFMDATTNTIYVSDIVGCNCSIVFSSKSSPLASLPASLLAVDHMRVYWYNQREELLYSVNKSTDSKPRFQHLPRVQDIIAFGNHLQPLPDSVCLEPGAYAGTVQVLHVTNTSVQLGLERAKRPAQCGSISLPQDKYTVYYRKVVEARDGFVDCSAVPSDCLTKESYSTEIDLLELEPYTEYLIQVAVSNYYTEYMAEALSKPTNFTTKPGVPYAAEDVEAFSVTPEEIKVLWRPPRRLSGPASNVTYVIHYNTLTDQGQFIGKTENLAHDQAVNGAVNAILRDLKSNHIYNVKVQTCVTGRDMCNDSIVVHPRTFHTPGQIIFINATHEKLVLKWHSPPDNSIIRHNYEFVKVQEGQDDRWQQREIFPIFTQNDTDYVESFPNLEPNTRYQFRIMASYRTRPYPLYVWPKEQNQFIFKTMAWIPGKPSPPIARHLKTGAYEVMWEEPKDNGASIQSYILQFSAVNKSPWEIAYNGSERRWVVDESRTHPGVQYVFRVAAFNAKGWGPYSLNSTVFLAPPAVGSSILRDEMEVGIAVALCIIIVFIIVFIIAGIFCEWSLNFAGFRKRQIKKKKLLIRGPDTELATLRELPHSTFQQSNTLYGLSIIPTDEEIAKLPHVCREKLDLTQFLGSGAFGEVYEGVVHDVLPDRPGPVKCAVKTLRKSATELEKEEFLKEALLMKNFGHDHILGLLGVCLNNDPQFIIMELMEGGDLLTFLRSSRGSATSPPRLMLPDLVKICVHVAKGCNYLEDMHYVHRDLAARNCLVSTTDPRNMVVKIGDFGLARDIYKHDYYRKEGEGLLPVRWMSPESLVDGVFTTQSDIWAFGVLTWEVLTLGQQPYPARTNIEVLHFVRAGGKLERPEKCSDQMFALMQKCWSFTPDDRPCFSDLLQQLEEYRDQCDEMSAAEIALLSPTGAEVLCFGAFTPFAASCNSSSTCSSSNSVLETQVQVYHEQPSPKWICRRGGGSLHLTPSSKKKRWLTLLDGAEKEKLIVDLPGVGRSRTSSVDSKRSSVSESSRTPYFEAQFPPVAEYDAMGYLEPRPRRVPQYLQLLNHAPELLLPAFQDARGSQNQAAAAASSAGSPLAPASSSTLWPVGPYSRAAALSGGNNRNFPSGSKSVHYASVGNQQSRISSPISSMTEAANGDRGSTASSQTYGVVSVQEPVSQVPDCEGYDEHIVVHLTDLSKLKASQRKFSDQDLYSSPAQYNQRQRLSSSTLSAASDHPYSRVVDPLSNNYSFSGTASNHTSSVNCAGRDRYPSQNGSQQYSSWVKPPSVHSNRSASESSSVFEDDEGLSCTPPPYINMQNQHSGRLRGQVFPEHMLAVASYDIAQASLV</sequence>
<dbReference type="InterPro" id="IPR050122">
    <property type="entry name" value="RTK"/>
</dbReference>
<dbReference type="InterPro" id="IPR001245">
    <property type="entry name" value="Ser-Thr/Tyr_kinase_cat_dom"/>
</dbReference>
<dbReference type="SUPFAM" id="SSF63825">
    <property type="entry name" value="YWTD domain"/>
    <property type="match status" value="3"/>
</dbReference>
<dbReference type="EC" id="2.7.10.1" evidence="16"/>
<dbReference type="GO" id="GO:0043235">
    <property type="term" value="C:receptor complex"/>
    <property type="evidence" value="ECO:0007669"/>
    <property type="project" value="TreeGrafter"/>
</dbReference>
<dbReference type="SMART" id="SM00135">
    <property type="entry name" value="LY"/>
    <property type="match status" value="6"/>
</dbReference>
<evidence type="ECO:0000256" key="17">
    <source>
        <dbReference type="SAM" id="MobiDB-lite"/>
    </source>
</evidence>
<evidence type="ECO:0000259" key="19">
    <source>
        <dbReference type="PROSITE" id="PS50011"/>
    </source>
</evidence>
<dbReference type="Gene3D" id="3.30.200.20">
    <property type="entry name" value="Phosphorylase Kinase, domain 1"/>
    <property type="match status" value="1"/>
</dbReference>
<feature type="region of interest" description="Disordered" evidence="17">
    <location>
        <begin position="2378"/>
        <end position="2405"/>
    </location>
</feature>
<dbReference type="PROSITE" id="PS50853">
    <property type="entry name" value="FN3"/>
    <property type="match status" value="8"/>
</dbReference>
<organism evidence="21 22">
    <name type="scientific">Pomacea canaliculata</name>
    <name type="common">Golden apple snail</name>
    <dbReference type="NCBI Taxonomy" id="400727"/>
    <lineage>
        <taxon>Eukaryota</taxon>
        <taxon>Metazoa</taxon>
        <taxon>Spiralia</taxon>
        <taxon>Lophotrochozoa</taxon>
        <taxon>Mollusca</taxon>
        <taxon>Gastropoda</taxon>
        <taxon>Caenogastropoda</taxon>
        <taxon>Architaenioglossa</taxon>
        <taxon>Ampullarioidea</taxon>
        <taxon>Ampullariidae</taxon>
        <taxon>Pomacea</taxon>
    </lineage>
</organism>
<feature type="domain" description="Fibronectin type-III" evidence="20">
    <location>
        <begin position="476"/>
        <end position="580"/>
    </location>
</feature>
<evidence type="ECO:0000256" key="15">
    <source>
        <dbReference type="PROSITE-ProRule" id="PRU10141"/>
    </source>
</evidence>
<dbReference type="GO" id="GO:0005524">
    <property type="term" value="F:ATP binding"/>
    <property type="evidence" value="ECO:0007669"/>
    <property type="project" value="UniProtKB-UniRule"/>
</dbReference>
<evidence type="ECO:0000256" key="6">
    <source>
        <dbReference type="ARBA" id="ARBA00022741"/>
    </source>
</evidence>
<evidence type="ECO:0000256" key="13">
    <source>
        <dbReference type="ARBA" id="ARBA00023180"/>
    </source>
</evidence>
<evidence type="ECO:0000313" key="22">
    <source>
        <dbReference type="Proteomes" id="UP000245119"/>
    </source>
</evidence>
<keyword evidence="10 18" id="KW-0472">Membrane</keyword>
<dbReference type="FunFam" id="1.10.510.10:FF:000341">
    <property type="entry name" value="Tyrosine-protein kinase receptor"/>
    <property type="match status" value="1"/>
</dbReference>
<feature type="transmembrane region" description="Helical" evidence="18">
    <location>
        <begin position="1787"/>
        <end position="1815"/>
    </location>
</feature>
<dbReference type="EMBL" id="PZQS01000006">
    <property type="protein sequence ID" value="PVD29005.1"/>
    <property type="molecule type" value="Genomic_DNA"/>
</dbReference>
<comment type="caution">
    <text evidence="21">The sequence shown here is derived from an EMBL/GenBank/DDBJ whole genome shotgun (WGS) entry which is preliminary data.</text>
</comment>
<evidence type="ECO:0000256" key="7">
    <source>
        <dbReference type="ARBA" id="ARBA00022777"/>
    </source>
</evidence>
<feature type="binding site" evidence="15">
    <location>
        <position position="1911"/>
    </location>
    <ligand>
        <name>ATP</name>
        <dbReference type="ChEBI" id="CHEBI:30616"/>
    </ligand>
</feature>
<dbReference type="InterPro" id="IPR020635">
    <property type="entry name" value="Tyr_kinase_cat_dom"/>
</dbReference>
<dbReference type="Proteomes" id="UP000245119">
    <property type="component" value="Linkage Group LG6"/>
</dbReference>
<dbReference type="Gene3D" id="2.60.40.10">
    <property type="entry name" value="Immunoglobulins"/>
    <property type="match status" value="8"/>
</dbReference>
<evidence type="ECO:0000256" key="2">
    <source>
        <dbReference type="ARBA" id="ARBA00022553"/>
    </source>
</evidence>
<dbReference type="InterPro" id="IPR000719">
    <property type="entry name" value="Prot_kinase_dom"/>
</dbReference>
<comment type="similarity">
    <text evidence="16">Belongs to the protein kinase superfamily. Tyr protein kinase family. Insulin receptor subfamily.</text>
</comment>
<keyword evidence="6 15" id="KW-0547">Nucleotide-binding</keyword>
<feature type="region of interest" description="Disordered" evidence="17">
    <location>
        <begin position="2494"/>
        <end position="2551"/>
    </location>
</feature>
<proteinExistence type="inferred from homology"/>
<evidence type="ECO:0000256" key="4">
    <source>
        <dbReference type="ARBA" id="ARBA00022692"/>
    </source>
</evidence>
<feature type="domain" description="Protein kinase" evidence="19">
    <location>
        <begin position="1876"/>
        <end position="2149"/>
    </location>
</feature>
<dbReference type="Pfam" id="PF00041">
    <property type="entry name" value="fn3"/>
    <property type="match status" value="4"/>
</dbReference>
<dbReference type="InterPro" id="IPR000033">
    <property type="entry name" value="LDLR_classB_rpt"/>
</dbReference>
<dbReference type="InterPro" id="IPR011042">
    <property type="entry name" value="6-blade_b-propeller_TolB-like"/>
</dbReference>
<accession>A0A2T7P6F3</accession>
<dbReference type="Pfam" id="PF07714">
    <property type="entry name" value="PK_Tyr_Ser-Thr"/>
    <property type="match status" value="1"/>
</dbReference>
<evidence type="ECO:0000259" key="20">
    <source>
        <dbReference type="PROSITE" id="PS50853"/>
    </source>
</evidence>
<keyword evidence="22" id="KW-1185">Reference proteome</keyword>
<dbReference type="PROSITE" id="PS50011">
    <property type="entry name" value="PROTEIN_KINASE_DOM"/>
    <property type="match status" value="1"/>
</dbReference>
<feature type="domain" description="Fibronectin type-III" evidence="20">
    <location>
        <begin position="958"/>
        <end position="1053"/>
    </location>
</feature>
<feature type="domain" description="Fibronectin type-III" evidence="20">
    <location>
        <begin position="856"/>
        <end position="953"/>
    </location>
</feature>
<protein>
    <recommendedName>
        <fullName evidence="16">Tyrosine-protein kinase receptor</fullName>
        <ecNumber evidence="16">2.7.10.1</ecNumber>
    </recommendedName>
</protein>
<dbReference type="PANTHER" id="PTHR24416:SF527">
    <property type="entry name" value="PROTO-ONCOGENE TYROSINE-PROTEIN KINASE ROS"/>
    <property type="match status" value="1"/>
</dbReference>
<dbReference type="InterPro" id="IPR002011">
    <property type="entry name" value="Tyr_kinase_rcpt_2_CS"/>
</dbReference>
<evidence type="ECO:0000313" key="21">
    <source>
        <dbReference type="EMBL" id="PVD29005.1"/>
    </source>
</evidence>
<evidence type="ECO:0000256" key="5">
    <source>
        <dbReference type="ARBA" id="ARBA00022737"/>
    </source>
</evidence>
<dbReference type="InterPro" id="IPR036116">
    <property type="entry name" value="FN3_sf"/>
</dbReference>
<gene>
    <name evidence="21" type="ORF">C0Q70_11602</name>
</gene>
<keyword evidence="4 16" id="KW-0812">Transmembrane</keyword>
<evidence type="ECO:0000256" key="18">
    <source>
        <dbReference type="SAM" id="Phobius"/>
    </source>
</evidence>
<keyword evidence="5" id="KW-0677">Repeat</keyword>
<comment type="catalytic activity">
    <reaction evidence="14 16">
        <text>L-tyrosyl-[protein] + ATP = O-phospho-L-tyrosyl-[protein] + ADP + H(+)</text>
        <dbReference type="Rhea" id="RHEA:10596"/>
        <dbReference type="Rhea" id="RHEA-COMP:10136"/>
        <dbReference type="Rhea" id="RHEA-COMP:20101"/>
        <dbReference type="ChEBI" id="CHEBI:15378"/>
        <dbReference type="ChEBI" id="CHEBI:30616"/>
        <dbReference type="ChEBI" id="CHEBI:46858"/>
        <dbReference type="ChEBI" id="CHEBI:61978"/>
        <dbReference type="ChEBI" id="CHEBI:456216"/>
        <dbReference type="EC" id="2.7.10.1"/>
    </reaction>
</comment>
<feature type="compositionally biased region" description="Polar residues" evidence="17">
    <location>
        <begin position="2510"/>
        <end position="2520"/>
    </location>
</feature>
<feature type="region of interest" description="Disordered" evidence="17">
    <location>
        <begin position="2251"/>
        <end position="2271"/>
    </location>
</feature>
<feature type="domain" description="Fibronectin type-III" evidence="20">
    <location>
        <begin position="103"/>
        <end position="196"/>
    </location>
</feature>
<feature type="domain" description="Fibronectin type-III" evidence="20">
    <location>
        <begin position="1"/>
        <end position="97"/>
    </location>
</feature>
<dbReference type="Gene3D" id="1.10.510.10">
    <property type="entry name" value="Transferase(Phosphotransferase) domain 1"/>
    <property type="match status" value="1"/>
</dbReference>
<dbReference type="SUPFAM" id="SSF49265">
    <property type="entry name" value="Fibronectin type III"/>
    <property type="match status" value="5"/>
</dbReference>
<dbReference type="STRING" id="400727.A0A2T7P6F3"/>
<feature type="domain" description="Fibronectin type-III" evidence="20">
    <location>
        <begin position="1679"/>
        <end position="1773"/>
    </location>
</feature>
<keyword evidence="11" id="KW-0829">Tyrosine-protein kinase</keyword>
<dbReference type="GO" id="GO:0005886">
    <property type="term" value="C:plasma membrane"/>
    <property type="evidence" value="ECO:0007669"/>
    <property type="project" value="TreeGrafter"/>
</dbReference>
<keyword evidence="13" id="KW-0325">Glycoprotein</keyword>
<reference evidence="21 22" key="1">
    <citation type="submission" date="2018-04" db="EMBL/GenBank/DDBJ databases">
        <title>The genome of golden apple snail Pomacea canaliculata provides insight into stress tolerance and invasive adaptation.</title>
        <authorList>
            <person name="Liu C."/>
            <person name="Liu B."/>
            <person name="Ren Y."/>
            <person name="Zhang Y."/>
            <person name="Wang H."/>
            <person name="Li S."/>
            <person name="Jiang F."/>
            <person name="Yin L."/>
            <person name="Zhang G."/>
            <person name="Qian W."/>
            <person name="Fan W."/>
        </authorList>
    </citation>
    <scope>NUCLEOTIDE SEQUENCE [LARGE SCALE GENOMIC DNA]</scope>
    <source>
        <strain evidence="21">SZHN2017</strain>
        <tissue evidence="21">Muscle</tissue>
    </source>
</reference>
<dbReference type="InterPro" id="IPR017441">
    <property type="entry name" value="Protein_kinase_ATP_BS"/>
</dbReference>
<dbReference type="PROSITE" id="PS00109">
    <property type="entry name" value="PROTEIN_KINASE_TYR"/>
    <property type="match status" value="1"/>
</dbReference>
<dbReference type="PROSITE" id="PS00239">
    <property type="entry name" value="RECEPTOR_TYR_KIN_II"/>
    <property type="match status" value="1"/>
</dbReference>
<dbReference type="InterPro" id="IPR008266">
    <property type="entry name" value="Tyr_kinase_AS"/>
</dbReference>
<feature type="region of interest" description="Disordered" evidence="17">
    <location>
        <begin position="2451"/>
        <end position="2475"/>
    </location>
</feature>
<feature type="domain" description="Fibronectin type-III" evidence="20">
    <location>
        <begin position="1352"/>
        <end position="1463"/>
    </location>
</feature>
<dbReference type="GO" id="GO:0004714">
    <property type="term" value="F:transmembrane receptor protein tyrosine kinase activity"/>
    <property type="evidence" value="ECO:0007669"/>
    <property type="project" value="UniProtKB-EC"/>
</dbReference>
<keyword evidence="9 18" id="KW-1133">Transmembrane helix</keyword>
<dbReference type="InterPro" id="IPR003961">
    <property type="entry name" value="FN3_dom"/>
</dbReference>
<evidence type="ECO:0000256" key="8">
    <source>
        <dbReference type="ARBA" id="ARBA00022840"/>
    </source>
</evidence>
<keyword evidence="12 16" id="KW-0675">Receptor</keyword>
<dbReference type="CDD" id="cd00063">
    <property type="entry name" value="FN3"/>
    <property type="match status" value="6"/>
</dbReference>
<feature type="domain" description="Fibronectin type-III" evidence="20">
    <location>
        <begin position="1467"/>
        <end position="1573"/>
    </location>
</feature>
<keyword evidence="3" id="KW-0808">Transferase</keyword>
<dbReference type="SMART" id="SM00060">
    <property type="entry name" value="FN3"/>
    <property type="match status" value="9"/>
</dbReference>
<dbReference type="InterPro" id="IPR011009">
    <property type="entry name" value="Kinase-like_dom_sf"/>
</dbReference>
<keyword evidence="8 15" id="KW-0067">ATP-binding</keyword>
<evidence type="ECO:0000256" key="9">
    <source>
        <dbReference type="ARBA" id="ARBA00022989"/>
    </source>
</evidence>
<name>A0A2T7P6F3_POMCA</name>
<comment type="subcellular location">
    <subcellularLocation>
        <location evidence="1">Membrane</location>
        <topology evidence="1">Single-pass membrane protein</topology>
    </subcellularLocation>
</comment>
<dbReference type="GO" id="GO:0032006">
    <property type="term" value="P:regulation of TOR signaling"/>
    <property type="evidence" value="ECO:0007669"/>
    <property type="project" value="TreeGrafter"/>
</dbReference>
<feature type="compositionally biased region" description="Polar residues" evidence="17">
    <location>
        <begin position="2527"/>
        <end position="2539"/>
    </location>
</feature>
<dbReference type="SUPFAM" id="SSF56112">
    <property type="entry name" value="Protein kinase-like (PK-like)"/>
    <property type="match status" value="1"/>
</dbReference>
<dbReference type="PANTHER" id="PTHR24416">
    <property type="entry name" value="TYROSINE-PROTEIN KINASE RECEPTOR"/>
    <property type="match status" value="1"/>
</dbReference>
<dbReference type="InterPro" id="IPR013783">
    <property type="entry name" value="Ig-like_fold"/>
</dbReference>
<keyword evidence="7" id="KW-0418">Kinase</keyword>
<evidence type="ECO:0000256" key="16">
    <source>
        <dbReference type="RuleBase" id="RU000312"/>
    </source>
</evidence>
<dbReference type="PROSITE" id="PS00107">
    <property type="entry name" value="PROTEIN_KINASE_ATP"/>
    <property type="match status" value="1"/>
</dbReference>
<keyword evidence="2 16" id="KW-0597">Phosphoprotein</keyword>
<evidence type="ECO:0000256" key="11">
    <source>
        <dbReference type="ARBA" id="ARBA00023137"/>
    </source>
</evidence>
<dbReference type="PRINTS" id="PR00109">
    <property type="entry name" value="TYRKINASE"/>
</dbReference>
<evidence type="ECO:0000256" key="1">
    <source>
        <dbReference type="ARBA" id="ARBA00004167"/>
    </source>
</evidence>
<dbReference type="Gene3D" id="2.120.10.30">
    <property type="entry name" value="TolB, C-terminal domain"/>
    <property type="match status" value="3"/>
</dbReference>
<evidence type="ECO:0000256" key="14">
    <source>
        <dbReference type="ARBA" id="ARBA00051243"/>
    </source>
</evidence>
<dbReference type="GO" id="GO:0007169">
    <property type="term" value="P:cell surface receptor protein tyrosine kinase signaling pathway"/>
    <property type="evidence" value="ECO:0007669"/>
    <property type="project" value="InterPro"/>
</dbReference>
<dbReference type="SMART" id="SM00219">
    <property type="entry name" value="TyrKc"/>
    <property type="match status" value="1"/>
</dbReference>